<dbReference type="Pfam" id="PF25179">
    <property type="entry name" value="LMF1_C"/>
    <property type="match status" value="1"/>
</dbReference>
<dbReference type="GO" id="GO:0005789">
    <property type="term" value="C:endoplasmic reticulum membrane"/>
    <property type="evidence" value="ECO:0007669"/>
    <property type="project" value="TreeGrafter"/>
</dbReference>
<dbReference type="PANTHER" id="PTHR14463">
    <property type="entry name" value="LIPASE MATURATION FACTOR"/>
    <property type="match status" value="1"/>
</dbReference>
<feature type="transmembrane region" description="Helical" evidence="3">
    <location>
        <begin position="152"/>
        <end position="176"/>
    </location>
</feature>
<dbReference type="InterPro" id="IPR057433">
    <property type="entry name" value="LMF1/2_C"/>
</dbReference>
<dbReference type="GO" id="GO:0051604">
    <property type="term" value="P:protein maturation"/>
    <property type="evidence" value="ECO:0007669"/>
    <property type="project" value="InterPro"/>
</dbReference>
<accession>A0A9W6X4P3</accession>
<dbReference type="EMBL" id="BSXT01000572">
    <property type="protein sequence ID" value="GMF30298.1"/>
    <property type="molecule type" value="Genomic_DNA"/>
</dbReference>
<dbReference type="Proteomes" id="UP001165121">
    <property type="component" value="Unassembled WGS sequence"/>
</dbReference>
<dbReference type="AlphaFoldDB" id="A0A9W6X4P3"/>
<gene>
    <name evidence="5" type="ORF">Pfra01_000668600</name>
</gene>
<protein>
    <recommendedName>
        <fullName evidence="2">Lipase maturation factor 2</fullName>
    </recommendedName>
</protein>
<comment type="caution">
    <text evidence="5">The sequence shown here is derived from an EMBL/GenBank/DDBJ whole genome shotgun (WGS) entry which is preliminary data.</text>
</comment>
<dbReference type="PANTHER" id="PTHR14463:SF5">
    <property type="entry name" value="LIPASE MATURATION FACTOR 2"/>
    <property type="match status" value="1"/>
</dbReference>
<keyword evidence="3" id="KW-1133">Transmembrane helix</keyword>
<keyword evidence="6" id="KW-1185">Reference proteome</keyword>
<dbReference type="OrthoDB" id="123760at2759"/>
<name>A0A9W6X4P3_9STRA</name>
<feature type="transmembrane region" description="Helical" evidence="3">
    <location>
        <begin position="105"/>
        <end position="131"/>
    </location>
</feature>
<evidence type="ECO:0000313" key="6">
    <source>
        <dbReference type="Proteomes" id="UP001165121"/>
    </source>
</evidence>
<feature type="domain" description="Lipase maturation factor 1/2 C-terminal" evidence="4">
    <location>
        <begin position="202"/>
        <end position="366"/>
    </location>
</feature>
<evidence type="ECO:0000259" key="4">
    <source>
        <dbReference type="Pfam" id="PF25179"/>
    </source>
</evidence>
<evidence type="ECO:0000256" key="2">
    <source>
        <dbReference type="ARBA" id="ARBA00040643"/>
    </source>
</evidence>
<evidence type="ECO:0000256" key="3">
    <source>
        <dbReference type="SAM" id="Phobius"/>
    </source>
</evidence>
<keyword evidence="1" id="KW-0325">Glycoprotein</keyword>
<keyword evidence="3" id="KW-0812">Transmembrane</keyword>
<feature type="transmembrane region" description="Helical" evidence="3">
    <location>
        <begin position="50"/>
        <end position="68"/>
    </location>
</feature>
<keyword evidence="3" id="KW-0472">Membrane</keyword>
<dbReference type="InterPro" id="IPR009613">
    <property type="entry name" value="LMF"/>
</dbReference>
<evidence type="ECO:0000313" key="5">
    <source>
        <dbReference type="EMBL" id="GMF30298.1"/>
    </source>
</evidence>
<organism evidence="5 6">
    <name type="scientific">Phytophthora fragariaefolia</name>
    <dbReference type="NCBI Taxonomy" id="1490495"/>
    <lineage>
        <taxon>Eukaryota</taxon>
        <taxon>Sar</taxon>
        <taxon>Stramenopiles</taxon>
        <taxon>Oomycota</taxon>
        <taxon>Peronosporomycetes</taxon>
        <taxon>Peronosporales</taxon>
        <taxon>Peronosporaceae</taxon>
        <taxon>Phytophthora</taxon>
    </lineage>
</organism>
<proteinExistence type="predicted"/>
<reference evidence="5" key="1">
    <citation type="submission" date="2023-04" db="EMBL/GenBank/DDBJ databases">
        <title>Phytophthora fragariaefolia NBRC 109709.</title>
        <authorList>
            <person name="Ichikawa N."/>
            <person name="Sato H."/>
            <person name="Tonouchi N."/>
        </authorList>
    </citation>
    <scope>NUCLEOTIDE SEQUENCE</scope>
    <source>
        <strain evidence="5">NBRC 109709</strain>
    </source>
</reference>
<evidence type="ECO:0000256" key="1">
    <source>
        <dbReference type="ARBA" id="ARBA00023180"/>
    </source>
</evidence>
<sequence>MLTIVLAGALLDRDSPIKNDKYRAKTALKTDKSWVSRVESSWYTFQTHPVVSNLLLVSSLGFCVFTWVEVFELTTVDATKQQHGLLPLLLATRIQLLPSVEDTQAWLALILPRCVMFAAALITFSSLWQVICSFFRSRTTSQRPKKLLALRLIYLLTTTLGSLWIFTSSVVTLSILDQSFQQSLPSVAFSIYNLTAEYRITSAYGLFRTMTGVGTVQLDNGQHLSVVARPEIVLEGTRDGGLTWEEYHFKFKPGDVNSAPRLVAPFHPRLDWQMWFAALGDYQGTPWLVHLVAKLLEGSPDVKDLLDSTRDPFLHGPPDAVRAQLYYYDFTRLNTSWNRALPTVEVLDSSSNPQWWTRTFAKEYLPALERGNPSLTAFVQHHWPPEPAPVSKLAPDVIKVSKVRQWSDQMLHWLCRAPWSPLGLATGFALAQSGVGALFRWLRRRRDSQVEVKLKLD</sequence>